<dbReference type="InterPro" id="IPR036188">
    <property type="entry name" value="FAD/NAD-bd_sf"/>
</dbReference>
<dbReference type="VEuPathDB" id="FungiDB:H257_03979"/>
<evidence type="ECO:0000256" key="1">
    <source>
        <dbReference type="ARBA" id="ARBA00006442"/>
    </source>
</evidence>
<dbReference type="PRINTS" id="PR00411">
    <property type="entry name" value="PNDRDTASEI"/>
</dbReference>
<proteinExistence type="inferred from homology"/>
<evidence type="ECO:0000313" key="8">
    <source>
        <dbReference type="EMBL" id="RLO11844.1"/>
    </source>
</evidence>
<organism evidence="7 9">
    <name type="scientific">Aphanomyces astaci</name>
    <name type="common">Crayfish plague agent</name>
    <dbReference type="NCBI Taxonomy" id="112090"/>
    <lineage>
        <taxon>Eukaryota</taxon>
        <taxon>Sar</taxon>
        <taxon>Stramenopiles</taxon>
        <taxon>Oomycota</taxon>
        <taxon>Saprolegniomycetes</taxon>
        <taxon>Saprolegniales</taxon>
        <taxon>Verrucalvaceae</taxon>
        <taxon>Aphanomyces</taxon>
    </lineage>
</organism>
<dbReference type="Pfam" id="PF07992">
    <property type="entry name" value="Pyr_redox_2"/>
    <property type="match status" value="1"/>
</dbReference>
<name>A0A397B6I1_APHAT</name>
<keyword evidence="3" id="KW-0274">FAD</keyword>
<evidence type="ECO:0000256" key="2">
    <source>
        <dbReference type="ARBA" id="ARBA00022630"/>
    </source>
</evidence>
<dbReference type="Proteomes" id="UP000275652">
    <property type="component" value="Unassembled WGS sequence"/>
</dbReference>
<feature type="transmembrane region" description="Helical" evidence="5">
    <location>
        <begin position="407"/>
        <end position="424"/>
    </location>
</feature>
<comment type="similarity">
    <text evidence="1">Belongs to the FAD-dependent oxidoreductase family.</text>
</comment>
<keyword evidence="5" id="KW-1133">Transmembrane helix</keyword>
<evidence type="ECO:0000313" key="7">
    <source>
        <dbReference type="EMBL" id="RHY14272.1"/>
    </source>
</evidence>
<evidence type="ECO:0000256" key="5">
    <source>
        <dbReference type="SAM" id="Phobius"/>
    </source>
</evidence>
<feature type="domain" description="FAD/NAD(P)-binding" evidence="6">
    <location>
        <begin position="8"/>
        <end position="309"/>
    </location>
</feature>
<reference evidence="8 10" key="1">
    <citation type="journal article" date="2018" name="J. Invertebr. Pathol.">
        <title>New genotyping method for the causative agent of crayfish plague (Aphanomyces astaci) based on whole genome data.</title>
        <authorList>
            <person name="Minardi D."/>
            <person name="Studholme D.J."/>
            <person name="van der Giezen M."/>
            <person name="Pretto T."/>
            <person name="Oidtmann B."/>
        </authorList>
    </citation>
    <scope>NUCLEOTIDE SEQUENCE [LARGE SCALE GENOMIC DNA]</scope>
    <source>
        <strain evidence="8 10">KB13</strain>
    </source>
</reference>
<evidence type="ECO:0000256" key="4">
    <source>
        <dbReference type="ARBA" id="ARBA00023002"/>
    </source>
</evidence>
<dbReference type="SUPFAM" id="SSF51905">
    <property type="entry name" value="FAD/NAD(P)-binding domain"/>
    <property type="match status" value="1"/>
</dbReference>
<dbReference type="GO" id="GO:0005737">
    <property type="term" value="C:cytoplasm"/>
    <property type="evidence" value="ECO:0007669"/>
    <property type="project" value="TreeGrafter"/>
</dbReference>
<accession>A0A397B6I1</accession>
<keyword evidence="5" id="KW-0812">Transmembrane</keyword>
<dbReference type="PRINTS" id="PR00368">
    <property type="entry name" value="FADPNR"/>
</dbReference>
<dbReference type="Gene3D" id="3.50.50.100">
    <property type="match status" value="1"/>
</dbReference>
<evidence type="ECO:0000313" key="10">
    <source>
        <dbReference type="Proteomes" id="UP000275652"/>
    </source>
</evidence>
<evidence type="ECO:0000313" key="9">
    <source>
        <dbReference type="Proteomes" id="UP000265427"/>
    </source>
</evidence>
<dbReference type="GO" id="GO:0050660">
    <property type="term" value="F:flavin adenine dinucleotide binding"/>
    <property type="evidence" value="ECO:0007669"/>
    <property type="project" value="TreeGrafter"/>
</dbReference>
<evidence type="ECO:0000256" key="3">
    <source>
        <dbReference type="ARBA" id="ARBA00022827"/>
    </source>
</evidence>
<dbReference type="EMBL" id="QUSZ01004442">
    <property type="protein sequence ID" value="RHY14272.1"/>
    <property type="molecule type" value="Genomic_DNA"/>
</dbReference>
<reference evidence="7 9" key="2">
    <citation type="submission" date="2018-08" db="EMBL/GenBank/DDBJ databases">
        <title>Aphanomyces genome sequencing and annotation.</title>
        <authorList>
            <person name="Minardi D."/>
            <person name="Oidtmann B."/>
            <person name="Van Der Giezen M."/>
            <person name="Studholme D.J."/>
        </authorList>
    </citation>
    <scope>NUCLEOTIDE SEQUENCE [LARGE SCALE GENOMIC DNA]</scope>
    <source>
        <strain evidence="7 9">Kv</strain>
    </source>
</reference>
<keyword evidence="4" id="KW-0560">Oxidoreductase</keyword>
<dbReference type="InterPro" id="IPR023753">
    <property type="entry name" value="FAD/NAD-binding_dom"/>
</dbReference>
<dbReference type="EMBL" id="QUTI01014994">
    <property type="protein sequence ID" value="RLO11844.1"/>
    <property type="molecule type" value="Genomic_DNA"/>
</dbReference>
<comment type="caution">
    <text evidence="7">The sequence shown here is derived from an EMBL/GenBank/DDBJ whole genome shotgun (WGS) entry which is preliminary data.</text>
</comment>
<keyword evidence="2" id="KW-0285">Flavoprotein</keyword>
<evidence type="ECO:0000259" key="6">
    <source>
        <dbReference type="Pfam" id="PF07992"/>
    </source>
</evidence>
<keyword evidence="5" id="KW-0472">Membrane</keyword>
<dbReference type="Proteomes" id="UP000265427">
    <property type="component" value="Unassembled WGS sequence"/>
</dbReference>
<dbReference type="PANTHER" id="PTHR43735:SF3">
    <property type="entry name" value="FERROPTOSIS SUPPRESSOR PROTEIN 1"/>
    <property type="match status" value="1"/>
</dbReference>
<dbReference type="GO" id="GO:0004174">
    <property type="term" value="F:electron-transferring-flavoprotein dehydrogenase activity"/>
    <property type="evidence" value="ECO:0007669"/>
    <property type="project" value="TreeGrafter"/>
</dbReference>
<gene>
    <name evidence="8" type="ORF">DYB28_010504</name>
    <name evidence="7" type="ORF">DYB36_010360</name>
</gene>
<sequence>MMIPPPSNIVVVGGGYIGVQFAQELAKHLTPSQASITLIEKNDFTFHCVGVPRALVDPSFVKKLFIPLDHALPSTATVLRGIVDKIDGKVVVVRPIVDDKAQSTPTRVPFDYLVLATGSSYVSPIKVPLQEYTRASVEAAITATAERIKAASSVLVVGGGPVGVEIAAEVAAAYPSKCITILERHDRLMHNAGVKDAFREQLTAKLAKLNVHVVLGERLVHDSGPPASAVATTDRGTSIDADMQLLCAGMLPNVDLIRRLDPTLLSIRSRGIRVNGACQIDDRRYSHVFVVGDASDHPTPKLAYVGAFQAKHVAAQLAKVVVSSTTSSSSSRKEVVLEPYVPPTSEGLLVPLGPTLGVGQVPVLGGIVVGDAVVRFIKGNDYFASTFLDQWHTTEDGAAIPPKKRSGGWAVLVVAVAVAAWYFSKS</sequence>
<protein>
    <recommendedName>
        <fullName evidence="6">FAD/NAD(P)-binding domain-containing protein</fullName>
    </recommendedName>
</protein>
<dbReference type="AlphaFoldDB" id="A0A397B6I1"/>
<dbReference type="PANTHER" id="PTHR43735">
    <property type="entry name" value="APOPTOSIS-INDUCING FACTOR 1"/>
    <property type="match status" value="1"/>
</dbReference>